<feature type="transmembrane region" description="Helical" evidence="6">
    <location>
        <begin position="44"/>
        <end position="63"/>
    </location>
</feature>
<dbReference type="Pfam" id="PF04241">
    <property type="entry name" value="DUF423"/>
    <property type="match status" value="1"/>
</dbReference>
<keyword evidence="4 6" id="KW-1133">Transmembrane helix</keyword>
<evidence type="ECO:0000256" key="6">
    <source>
        <dbReference type="SAM" id="Phobius"/>
    </source>
</evidence>
<accession>A0A3A6TNB5</accession>
<protein>
    <submittedName>
        <fullName evidence="7">DUF423 domain-containing protein</fullName>
    </submittedName>
</protein>
<comment type="caution">
    <text evidence="7">The sequence shown here is derived from an EMBL/GenBank/DDBJ whole genome shotgun (WGS) entry which is preliminary data.</text>
</comment>
<feature type="transmembrane region" description="Helical" evidence="6">
    <location>
        <begin position="70"/>
        <end position="90"/>
    </location>
</feature>
<comment type="subcellular location">
    <subcellularLocation>
        <location evidence="1">Membrane</location>
        <topology evidence="1">Multi-pass membrane protein</topology>
    </subcellularLocation>
</comment>
<evidence type="ECO:0000313" key="8">
    <source>
        <dbReference type="Proteomes" id="UP000273022"/>
    </source>
</evidence>
<dbReference type="Proteomes" id="UP000273022">
    <property type="component" value="Unassembled WGS sequence"/>
</dbReference>
<evidence type="ECO:0000256" key="1">
    <source>
        <dbReference type="ARBA" id="ARBA00004141"/>
    </source>
</evidence>
<keyword evidence="3 6" id="KW-0812">Transmembrane</keyword>
<organism evidence="7 8">
    <name type="scientific">Parashewanella spongiae</name>
    <dbReference type="NCBI Taxonomy" id="342950"/>
    <lineage>
        <taxon>Bacteria</taxon>
        <taxon>Pseudomonadati</taxon>
        <taxon>Pseudomonadota</taxon>
        <taxon>Gammaproteobacteria</taxon>
        <taxon>Alteromonadales</taxon>
        <taxon>Shewanellaceae</taxon>
        <taxon>Parashewanella</taxon>
    </lineage>
</organism>
<evidence type="ECO:0000256" key="4">
    <source>
        <dbReference type="ARBA" id="ARBA00022989"/>
    </source>
</evidence>
<dbReference type="PANTHER" id="PTHR43461">
    <property type="entry name" value="TRANSMEMBRANE PROTEIN 256"/>
    <property type="match status" value="1"/>
</dbReference>
<keyword evidence="5 6" id="KW-0472">Membrane</keyword>
<reference evidence="7 8" key="1">
    <citation type="submission" date="2018-09" db="EMBL/GenBank/DDBJ databases">
        <title>Phylogeny of the Shewanellaceae, and recommendation for two new genera, Pseudoshewanella and Parashewanella.</title>
        <authorList>
            <person name="Wang G."/>
        </authorList>
    </citation>
    <scope>NUCLEOTIDE SEQUENCE [LARGE SCALE GENOMIC DNA]</scope>
    <source>
        <strain evidence="7 8">KCTC 22492</strain>
    </source>
</reference>
<name>A0A3A6TNB5_9GAMM</name>
<gene>
    <name evidence="7" type="ORF">D5R81_12580</name>
</gene>
<dbReference type="InterPro" id="IPR006696">
    <property type="entry name" value="DUF423"/>
</dbReference>
<evidence type="ECO:0000313" key="7">
    <source>
        <dbReference type="EMBL" id="RJY12207.1"/>
    </source>
</evidence>
<evidence type="ECO:0000256" key="2">
    <source>
        <dbReference type="ARBA" id="ARBA00009694"/>
    </source>
</evidence>
<dbReference type="OrthoDB" id="9802121at2"/>
<evidence type="ECO:0000256" key="5">
    <source>
        <dbReference type="ARBA" id="ARBA00023136"/>
    </source>
</evidence>
<dbReference type="GO" id="GO:0005886">
    <property type="term" value="C:plasma membrane"/>
    <property type="evidence" value="ECO:0007669"/>
    <property type="project" value="TreeGrafter"/>
</dbReference>
<dbReference type="PANTHER" id="PTHR43461:SF1">
    <property type="entry name" value="TRANSMEMBRANE PROTEIN 256"/>
    <property type="match status" value="1"/>
</dbReference>
<dbReference type="RefSeq" id="WP_121853987.1">
    <property type="nucleotide sequence ID" value="NZ_CP037952.1"/>
</dbReference>
<sequence>MRKGIFLIACLSGFLATALGAFGSHGLKTVASDEMIKIFELAVTYHFYHTFALLATALAGHWLSSRLLDFSAYAFICGIVLFSGSLYTYVLTGTKVFALITPLGGMCFLVGWLLLAATVWNHRNENVFKK</sequence>
<feature type="transmembrane region" description="Helical" evidence="6">
    <location>
        <begin position="96"/>
        <end position="120"/>
    </location>
</feature>
<keyword evidence="8" id="KW-1185">Reference proteome</keyword>
<comment type="similarity">
    <text evidence="2">Belongs to the UPF0382 family.</text>
</comment>
<proteinExistence type="inferred from homology"/>
<evidence type="ECO:0000256" key="3">
    <source>
        <dbReference type="ARBA" id="ARBA00022692"/>
    </source>
</evidence>
<dbReference type="AlphaFoldDB" id="A0A3A6TNB5"/>
<dbReference type="EMBL" id="QYYH01000077">
    <property type="protein sequence ID" value="RJY12207.1"/>
    <property type="molecule type" value="Genomic_DNA"/>
</dbReference>